<feature type="region of interest" description="Disordered" evidence="1">
    <location>
        <begin position="1"/>
        <end position="30"/>
    </location>
</feature>
<feature type="transmembrane region" description="Helical" evidence="2">
    <location>
        <begin position="36"/>
        <end position="56"/>
    </location>
</feature>
<feature type="transmembrane region" description="Helical" evidence="2">
    <location>
        <begin position="230"/>
        <end position="251"/>
    </location>
</feature>
<reference evidence="3 4" key="1">
    <citation type="journal article" date="2017" name="BMC Genomics">
        <title>Comparative genomic and phylogenomic analyses of the Bifidobacteriaceae family.</title>
        <authorList>
            <person name="Lugli G.A."/>
            <person name="Milani C."/>
            <person name="Turroni F."/>
            <person name="Duranti S."/>
            <person name="Mancabelli L."/>
            <person name="Mangifesta M."/>
            <person name="Ferrario C."/>
            <person name="Modesto M."/>
            <person name="Mattarelli P."/>
            <person name="Jiri K."/>
            <person name="van Sinderen D."/>
            <person name="Ventura M."/>
        </authorList>
    </citation>
    <scope>NUCLEOTIDE SEQUENCE [LARGE SCALE GENOMIC DNA]</scope>
    <source>
        <strain evidence="3 4">LMG 28769</strain>
    </source>
</reference>
<feature type="transmembrane region" description="Helical" evidence="2">
    <location>
        <begin position="186"/>
        <end position="210"/>
    </location>
</feature>
<evidence type="ECO:0000313" key="4">
    <source>
        <dbReference type="Proteomes" id="UP000216451"/>
    </source>
</evidence>
<protein>
    <submittedName>
        <fullName evidence="3">ECF-type riboflavin transporter, S component</fullName>
    </submittedName>
</protein>
<keyword evidence="2" id="KW-0812">Transmembrane</keyword>
<dbReference type="OrthoDB" id="5198189at2"/>
<dbReference type="EMBL" id="MWXA01000001">
    <property type="protein sequence ID" value="OZG68784.1"/>
    <property type="molecule type" value="Genomic_DNA"/>
</dbReference>
<feature type="compositionally biased region" description="Polar residues" evidence="1">
    <location>
        <begin position="1"/>
        <end position="12"/>
    </location>
</feature>
<dbReference type="Gene3D" id="1.10.1760.20">
    <property type="match status" value="1"/>
</dbReference>
<dbReference type="PANTHER" id="PTHR37815:SF3">
    <property type="entry name" value="UPF0397 PROTEIN SPR0429"/>
    <property type="match status" value="1"/>
</dbReference>
<organism evidence="3 4">
    <name type="scientific">Bifidobacterium aquikefiri</name>
    <dbReference type="NCBI Taxonomy" id="1653207"/>
    <lineage>
        <taxon>Bacteria</taxon>
        <taxon>Bacillati</taxon>
        <taxon>Actinomycetota</taxon>
        <taxon>Actinomycetes</taxon>
        <taxon>Bifidobacteriales</taxon>
        <taxon>Bifidobacteriaceae</taxon>
        <taxon>Bifidobacterium</taxon>
    </lineage>
</organism>
<dbReference type="AlphaFoldDB" id="A0A261GBK7"/>
<accession>A0A261GBK7</accession>
<gene>
    <name evidence="3" type="ORF">BAQU_0085</name>
</gene>
<evidence type="ECO:0000256" key="2">
    <source>
        <dbReference type="SAM" id="Phobius"/>
    </source>
</evidence>
<feature type="transmembrane region" description="Helical" evidence="2">
    <location>
        <begin position="91"/>
        <end position="110"/>
    </location>
</feature>
<keyword evidence="2" id="KW-1133">Transmembrane helix</keyword>
<dbReference type="Pfam" id="PF07155">
    <property type="entry name" value="ECF-ribofla_trS"/>
    <property type="match status" value="1"/>
</dbReference>
<comment type="caution">
    <text evidence="3">The sequence shown here is derived from an EMBL/GenBank/DDBJ whole genome shotgun (WGS) entry which is preliminary data.</text>
</comment>
<dbReference type="GO" id="GO:0016020">
    <property type="term" value="C:membrane"/>
    <property type="evidence" value="ECO:0007669"/>
    <property type="project" value="InterPro"/>
</dbReference>
<keyword evidence="4" id="KW-1185">Reference proteome</keyword>
<dbReference type="GeneID" id="98294784"/>
<keyword evidence="2" id="KW-0472">Membrane</keyword>
<dbReference type="InterPro" id="IPR009825">
    <property type="entry name" value="ECF_substrate-spec-like"/>
</dbReference>
<evidence type="ECO:0000256" key="1">
    <source>
        <dbReference type="SAM" id="MobiDB-lite"/>
    </source>
</evidence>
<feature type="transmembrane region" description="Helical" evidence="2">
    <location>
        <begin position="158"/>
        <end position="174"/>
    </location>
</feature>
<dbReference type="Proteomes" id="UP000216451">
    <property type="component" value="Unassembled WGS sequence"/>
</dbReference>
<name>A0A261GBK7_9BIFI</name>
<feature type="transmembrane region" description="Helical" evidence="2">
    <location>
        <begin position="65"/>
        <end position="85"/>
    </location>
</feature>
<feature type="transmembrane region" description="Helical" evidence="2">
    <location>
        <begin position="122"/>
        <end position="146"/>
    </location>
</feature>
<sequence>MSSHIAQESTAHTDIDSANDLEEQTNNPHPTPAQHIRTISLVFLGLLGICLILLLVQSVFRMDTAYAFAIIIVPVIAAVALWIIEKQKLDTVTLAITAALAALAVVSRIVKIPIPDVELTSFLVILAGLSLGPESGFLTGALNALISNAWLGQGAWTPWQMLAWGIMGAAAGWIRGYRWSQNRIVMFVWGIVWAFIFGWILDIWSWLTYIRVYTVPAFFASLASSAPFDMMNAISTGVLLLITTPWAVNLIRRAQDDNTVSPETSDAHVVQEPYE</sequence>
<dbReference type="PANTHER" id="PTHR37815">
    <property type="entry name" value="UPF0397 PROTEIN BC_2624-RELATED"/>
    <property type="match status" value="1"/>
</dbReference>
<proteinExistence type="predicted"/>
<dbReference type="RefSeq" id="WP_094692104.1">
    <property type="nucleotide sequence ID" value="NZ_JBDNSV010000008.1"/>
</dbReference>
<evidence type="ECO:0000313" key="3">
    <source>
        <dbReference type="EMBL" id="OZG68784.1"/>
    </source>
</evidence>